<keyword evidence="3" id="KW-1185">Reference proteome</keyword>
<comment type="caution">
    <text evidence="2">The sequence shown here is derived from an EMBL/GenBank/DDBJ whole genome shotgun (WGS) entry which is preliminary data.</text>
</comment>
<evidence type="ECO:0000313" key="2">
    <source>
        <dbReference type="EMBL" id="KAG6487884.1"/>
    </source>
</evidence>
<evidence type="ECO:0000313" key="3">
    <source>
        <dbReference type="Proteomes" id="UP000734854"/>
    </source>
</evidence>
<accession>A0A8J5FGG7</accession>
<feature type="region of interest" description="Disordered" evidence="1">
    <location>
        <begin position="9"/>
        <end position="53"/>
    </location>
</feature>
<sequence length="75" mass="8509">MGCFLRCFKGPKDRNRRRSPRRSPSRERRVSESCLHPIPSAKQISPNPSAPELFPPEEVVSVAVALPVEKKKKNK</sequence>
<dbReference type="AlphaFoldDB" id="A0A8J5FGG7"/>
<proteinExistence type="predicted"/>
<dbReference type="Proteomes" id="UP000734854">
    <property type="component" value="Unassembled WGS sequence"/>
</dbReference>
<reference evidence="2 3" key="1">
    <citation type="submission" date="2020-08" db="EMBL/GenBank/DDBJ databases">
        <title>Plant Genome Project.</title>
        <authorList>
            <person name="Zhang R.-G."/>
        </authorList>
    </citation>
    <scope>NUCLEOTIDE SEQUENCE [LARGE SCALE GENOMIC DNA]</scope>
    <source>
        <tissue evidence="2">Rhizome</tissue>
    </source>
</reference>
<name>A0A8J5FGG7_ZINOF</name>
<dbReference type="EMBL" id="JACMSC010000015">
    <property type="protein sequence ID" value="KAG6487884.1"/>
    <property type="molecule type" value="Genomic_DNA"/>
</dbReference>
<feature type="compositionally biased region" description="Basic residues" evidence="1">
    <location>
        <begin position="14"/>
        <end position="23"/>
    </location>
</feature>
<organism evidence="2 3">
    <name type="scientific">Zingiber officinale</name>
    <name type="common">Ginger</name>
    <name type="synonym">Amomum zingiber</name>
    <dbReference type="NCBI Taxonomy" id="94328"/>
    <lineage>
        <taxon>Eukaryota</taxon>
        <taxon>Viridiplantae</taxon>
        <taxon>Streptophyta</taxon>
        <taxon>Embryophyta</taxon>
        <taxon>Tracheophyta</taxon>
        <taxon>Spermatophyta</taxon>
        <taxon>Magnoliopsida</taxon>
        <taxon>Liliopsida</taxon>
        <taxon>Zingiberales</taxon>
        <taxon>Zingiberaceae</taxon>
        <taxon>Zingiber</taxon>
    </lineage>
</organism>
<protein>
    <submittedName>
        <fullName evidence="2">Uncharacterized protein</fullName>
    </submittedName>
</protein>
<gene>
    <name evidence="2" type="ORF">ZIOFF_056622</name>
</gene>
<evidence type="ECO:0000256" key="1">
    <source>
        <dbReference type="SAM" id="MobiDB-lite"/>
    </source>
</evidence>